<evidence type="ECO:0000313" key="4">
    <source>
        <dbReference type="Proteomes" id="UP000653797"/>
    </source>
</evidence>
<dbReference type="EMBL" id="JACXAA010000008">
    <property type="protein sequence ID" value="MBD2755570.1"/>
    <property type="molecule type" value="Genomic_DNA"/>
</dbReference>
<sequence length="363" mass="38983">MIKIKFTLLWVFTVLVSLTSFGQSGADPAVTSRNLEPAPLANVGSPFNMTFTIGNNGTVPISGNGFANQMQWSICLGKCAPNNANPLAALSGDLLNYFNVSFTPPASTTNQQGGCFEATQKPGVAIPEVSVYNVVIAAVVTRASTTTTVNDIGASCNIAPNGTANPQPTDNDFASIYTHTNTLAMPVALVDFSAQAQENRTVLVNWKTSWEKANKGYIVERSKDLKSFEAVGEVNDVAGTSNSISSYRFVDNAPYRGTSYYRLRQVDLDGTSQTFDAKSVVIDGKYGVYPNPVVGQQFTLELDEPTQAVLHLYNASGSELGINKLDPTEVSTKVSPSSKLSTGVYILTVEERGITRKHRLVVQ</sequence>
<evidence type="ECO:0000256" key="1">
    <source>
        <dbReference type="SAM" id="SignalP"/>
    </source>
</evidence>
<feature type="signal peptide" evidence="1">
    <location>
        <begin position="1"/>
        <end position="26"/>
    </location>
</feature>
<gene>
    <name evidence="3" type="ORF">IC230_21890</name>
</gene>
<organism evidence="3 4">
    <name type="scientific">Spirosoma validum</name>
    <dbReference type="NCBI Taxonomy" id="2771355"/>
    <lineage>
        <taxon>Bacteria</taxon>
        <taxon>Pseudomonadati</taxon>
        <taxon>Bacteroidota</taxon>
        <taxon>Cytophagia</taxon>
        <taxon>Cytophagales</taxon>
        <taxon>Cytophagaceae</taxon>
        <taxon>Spirosoma</taxon>
    </lineage>
</organism>
<proteinExistence type="predicted"/>
<comment type="caution">
    <text evidence="3">The sequence shown here is derived from an EMBL/GenBank/DDBJ whole genome shotgun (WGS) entry which is preliminary data.</text>
</comment>
<evidence type="ECO:0000313" key="3">
    <source>
        <dbReference type="EMBL" id="MBD2755570.1"/>
    </source>
</evidence>
<dbReference type="AlphaFoldDB" id="A0A927B4M9"/>
<dbReference type="Gene3D" id="2.60.40.10">
    <property type="entry name" value="Immunoglobulins"/>
    <property type="match status" value="1"/>
</dbReference>
<name>A0A927B4M9_9BACT</name>
<reference evidence="3" key="1">
    <citation type="submission" date="2020-09" db="EMBL/GenBank/DDBJ databases">
        <authorList>
            <person name="Kim M.K."/>
        </authorList>
    </citation>
    <scope>NUCLEOTIDE SEQUENCE</scope>
    <source>
        <strain evidence="3">BT704</strain>
    </source>
</reference>
<keyword evidence="1" id="KW-0732">Signal</keyword>
<feature type="domain" description="Secretion system C-terminal sorting" evidence="2">
    <location>
        <begin position="288"/>
        <end position="361"/>
    </location>
</feature>
<feature type="chain" id="PRO_5037802018" evidence="1">
    <location>
        <begin position="27"/>
        <end position="363"/>
    </location>
</feature>
<keyword evidence="4" id="KW-1185">Reference proteome</keyword>
<dbReference type="NCBIfam" id="TIGR04183">
    <property type="entry name" value="Por_Secre_tail"/>
    <property type="match status" value="1"/>
</dbReference>
<evidence type="ECO:0000259" key="2">
    <source>
        <dbReference type="Pfam" id="PF18962"/>
    </source>
</evidence>
<protein>
    <submittedName>
        <fullName evidence="3">T9SS type A sorting domain-containing protein</fullName>
    </submittedName>
</protein>
<dbReference type="Proteomes" id="UP000653797">
    <property type="component" value="Unassembled WGS sequence"/>
</dbReference>
<dbReference type="InterPro" id="IPR013783">
    <property type="entry name" value="Ig-like_fold"/>
</dbReference>
<dbReference type="Pfam" id="PF18962">
    <property type="entry name" value="Por_Secre_tail"/>
    <property type="match status" value="1"/>
</dbReference>
<accession>A0A927B4M9</accession>
<dbReference type="InterPro" id="IPR026444">
    <property type="entry name" value="Secre_tail"/>
</dbReference>